<evidence type="ECO:0000256" key="2">
    <source>
        <dbReference type="ARBA" id="ARBA00023004"/>
    </source>
</evidence>
<dbReference type="Proteomes" id="UP000317778">
    <property type="component" value="Unassembled WGS sequence"/>
</dbReference>
<reference evidence="6 7" key="1">
    <citation type="submission" date="2017-06" db="EMBL/GenBank/DDBJ databases">
        <title>Novel microbial phyla capable of carbon fixation and sulfur reduction in deep-sea sediments.</title>
        <authorList>
            <person name="Huang J."/>
            <person name="Baker B."/>
            <person name="Wang Y."/>
        </authorList>
    </citation>
    <scope>NUCLEOTIDE SEQUENCE [LARGE SCALE GENOMIC DNA]</scope>
    <source>
        <strain evidence="6">B3_TA06</strain>
    </source>
</reference>
<feature type="domain" description="4Fe-4S ferredoxin-type" evidence="5">
    <location>
        <begin position="125"/>
        <end position="154"/>
    </location>
</feature>
<dbReference type="Gene3D" id="1.10.1060.10">
    <property type="entry name" value="Alpha-helical ferredoxin"/>
    <property type="match status" value="1"/>
</dbReference>
<dbReference type="PROSITE" id="PS00198">
    <property type="entry name" value="4FE4S_FER_1"/>
    <property type="match status" value="2"/>
</dbReference>
<dbReference type="SUPFAM" id="SSF54292">
    <property type="entry name" value="2Fe-2S ferredoxin-like"/>
    <property type="match status" value="1"/>
</dbReference>
<organism evidence="6 7">
    <name type="scientific">candidate division TA06 bacterium B3_TA06</name>
    <dbReference type="NCBI Taxonomy" id="2012487"/>
    <lineage>
        <taxon>Bacteria</taxon>
        <taxon>Bacteria division TA06</taxon>
    </lineage>
</organism>
<dbReference type="GO" id="GO:0051537">
    <property type="term" value="F:2 iron, 2 sulfur cluster binding"/>
    <property type="evidence" value="ECO:0007669"/>
    <property type="project" value="InterPro"/>
</dbReference>
<dbReference type="InterPro" id="IPR009051">
    <property type="entry name" value="Helical_ferredxn"/>
</dbReference>
<dbReference type="PROSITE" id="PS51379">
    <property type="entry name" value="4FE4S_FER_2"/>
    <property type="match status" value="2"/>
</dbReference>
<evidence type="ECO:0000256" key="4">
    <source>
        <dbReference type="SAM" id="MobiDB-lite"/>
    </source>
</evidence>
<dbReference type="AlphaFoldDB" id="A0A532V9Z3"/>
<dbReference type="InterPro" id="IPR036010">
    <property type="entry name" value="2Fe-2S_ferredoxin-like_sf"/>
</dbReference>
<dbReference type="GO" id="GO:0046872">
    <property type="term" value="F:metal ion binding"/>
    <property type="evidence" value="ECO:0007669"/>
    <property type="project" value="UniProtKB-KW"/>
</dbReference>
<evidence type="ECO:0000313" key="6">
    <source>
        <dbReference type="EMBL" id="TKJ44024.1"/>
    </source>
</evidence>
<evidence type="ECO:0000259" key="5">
    <source>
        <dbReference type="PROSITE" id="PS51379"/>
    </source>
</evidence>
<evidence type="ECO:0000256" key="3">
    <source>
        <dbReference type="ARBA" id="ARBA00023014"/>
    </source>
</evidence>
<feature type="compositionally biased region" description="Basic and acidic residues" evidence="4">
    <location>
        <begin position="1"/>
        <end position="12"/>
    </location>
</feature>
<keyword evidence="1" id="KW-0479">Metal-binding</keyword>
<feature type="region of interest" description="Disordered" evidence="4">
    <location>
        <begin position="1"/>
        <end position="23"/>
    </location>
</feature>
<sequence>MEEKEVEVKAPEADAEPSCPDESPKENLIPVFIMGKRFFVPESFTIITAMEYVGFQFKNAVGCREGFCGACATIYRLEGDYKLRTGLACQTVVEPNMHLVQIPFTPAVKAVYDISKLKPELVSIQRYYPEVFRCVACNSCTKACPQEIEVMDYIQAVKRGDLETAADLSFDCIMCGLCAVRCPAEMVQHNIALLARRLTGRYLLPRSHHLEERLAEQREGSYEKDIEELMGLSRKGLTKRYTERDLDFEVF</sequence>
<keyword evidence="3" id="KW-0411">Iron-sulfur</keyword>
<dbReference type="InterPro" id="IPR001041">
    <property type="entry name" value="2Fe-2S_ferredoxin-type"/>
</dbReference>
<dbReference type="InterPro" id="IPR017900">
    <property type="entry name" value="4Fe4S_Fe_S_CS"/>
</dbReference>
<dbReference type="InterPro" id="IPR006058">
    <property type="entry name" value="2Fe2S_fd_BS"/>
</dbReference>
<feature type="domain" description="4Fe-4S ferredoxin-type" evidence="5">
    <location>
        <begin position="162"/>
        <end position="192"/>
    </location>
</feature>
<dbReference type="EMBL" id="NJBO01000002">
    <property type="protein sequence ID" value="TKJ44024.1"/>
    <property type="molecule type" value="Genomic_DNA"/>
</dbReference>
<accession>A0A532V9Z3</accession>
<dbReference type="CDD" id="cd00207">
    <property type="entry name" value="fer2"/>
    <property type="match status" value="1"/>
</dbReference>
<gene>
    <name evidence="6" type="ORF">CEE36_02580</name>
</gene>
<name>A0A532V9Z3_UNCT6</name>
<evidence type="ECO:0000313" key="7">
    <source>
        <dbReference type="Proteomes" id="UP000317778"/>
    </source>
</evidence>
<dbReference type="InterPro" id="IPR017896">
    <property type="entry name" value="4Fe4S_Fe-S-bd"/>
</dbReference>
<dbReference type="PROSITE" id="PS00197">
    <property type="entry name" value="2FE2S_FER_1"/>
    <property type="match status" value="1"/>
</dbReference>
<proteinExistence type="predicted"/>
<keyword evidence="2" id="KW-0408">Iron</keyword>
<protein>
    <submittedName>
        <fullName evidence="6">4Fe-4S ferredoxin</fullName>
    </submittedName>
</protein>
<dbReference type="SUPFAM" id="SSF46548">
    <property type="entry name" value="alpha-helical ferredoxin"/>
    <property type="match status" value="1"/>
</dbReference>
<evidence type="ECO:0000256" key="1">
    <source>
        <dbReference type="ARBA" id="ARBA00022723"/>
    </source>
</evidence>
<dbReference type="Pfam" id="PF13187">
    <property type="entry name" value="Fer4_9"/>
    <property type="match status" value="1"/>
</dbReference>
<comment type="caution">
    <text evidence="6">The sequence shown here is derived from an EMBL/GenBank/DDBJ whole genome shotgun (WGS) entry which is preliminary data.</text>
</comment>